<evidence type="ECO:0000256" key="1">
    <source>
        <dbReference type="SAM" id="MobiDB-lite"/>
    </source>
</evidence>
<accession>A0AAQ3R713</accession>
<proteinExistence type="predicted"/>
<dbReference type="EMBL" id="CP138580">
    <property type="protein sequence ID" value="WPG97750.1"/>
    <property type="molecule type" value="Genomic_DNA"/>
</dbReference>
<organism evidence="2 3">
    <name type="scientific">Acrodontium crateriforme</name>
    <dbReference type="NCBI Taxonomy" id="150365"/>
    <lineage>
        <taxon>Eukaryota</taxon>
        <taxon>Fungi</taxon>
        <taxon>Dikarya</taxon>
        <taxon>Ascomycota</taxon>
        <taxon>Pezizomycotina</taxon>
        <taxon>Dothideomycetes</taxon>
        <taxon>Dothideomycetidae</taxon>
        <taxon>Mycosphaerellales</taxon>
        <taxon>Teratosphaeriaceae</taxon>
        <taxon>Acrodontium</taxon>
    </lineage>
</organism>
<sequence length="435" mass="49616">MNYAYAPKAEFAFAREPQPERQAQPVKPKFQPQRERLSNRRQGTRDDVWYSERGTGTPVRIDQRSRQSIDIDAPRPAPFSPYRRNFDWEENERRQAWDEKHRAVFLRPPSTRKEAHRSRSAGDDTINGNIRPFGHDMAGAFRGMNPVDEALENHYFEALPFTRVHTLRSEMSDLNIFERFDDSPASEQSEQRSDQVEEPGIYWRRSNMEDSAIIDSDDSTYDDEKTPNELLIASSGQLCRVRDALLAKSSPNIYSDGQCSRLGALLDDQIFHLKIWASEANFLEVTSNGREMDESVNLARSILSRVEQRAKTLSKMLEGPKQNMSVPVVSEEDVDADSARENNLVDPTTLVSVQVEQEIKGIRLQMRTLRRLTRTIRESQENEETKALRAHVEEIRQYFGTQEAARTNGVDAGVPADRALAIAREMAAGAVSLKC</sequence>
<feature type="compositionally biased region" description="Basic and acidic residues" evidence="1">
    <location>
        <begin position="32"/>
        <end position="50"/>
    </location>
</feature>
<evidence type="ECO:0000313" key="2">
    <source>
        <dbReference type="EMBL" id="WPG97750.1"/>
    </source>
</evidence>
<feature type="region of interest" description="Disordered" evidence="1">
    <location>
        <begin position="109"/>
        <end position="130"/>
    </location>
</feature>
<feature type="region of interest" description="Disordered" evidence="1">
    <location>
        <begin position="182"/>
        <end position="201"/>
    </location>
</feature>
<name>A0AAQ3R713_9PEZI</name>
<keyword evidence="3" id="KW-1185">Reference proteome</keyword>
<evidence type="ECO:0000313" key="3">
    <source>
        <dbReference type="Proteomes" id="UP001303373"/>
    </source>
</evidence>
<dbReference type="AlphaFoldDB" id="A0AAQ3R713"/>
<gene>
    <name evidence="2" type="ORF">R9X50_00053100</name>
</gene>
<protein>
    <submittedName>
        <fullName evidence="2">Uncharacterized protein</fullName>
    </submittedName>
</protein>
<dbReference type="Proteomes" id="UP001303373">
    <property type="component" value="Chromosome 1"/>
</dbReference>
<feature type="region of interest" description="Disordered" evidence="1">
    <location>
        <begin position="1"/>
        <end position="66"/>
    </location>
</feature>
<reference evidence="2 3" key="1">
    <citation type="submission" date="2023-11" db="EMBL/GenBank/DDBJ databases">
        <title>An acidophilic fungus is an integral part of prey digestion in a carnivorous sundew plant.</title>
        <authorList>
            <person name="Tsai I.J."/>
        </authorList>
    </citation>
    <scope>NUCLEOTIDE SEQUENCE [LARGE SCALE GENOMIC DNA]</scope>
    <source>
        <strain evidence="2">169a</strain>
    </source>
</reference>